<dbReference type="GO" id="GO:0003677">
    <property type="term" value="F:DNA binding"/>
    <property type="evidence" value="ECO:0007669"/>
    <property type="project" value="UniProtKB-UniRule"/>
</dbReference>
<evidence type="ECO:0000313" key="4">
    <source>
        <dbReference type="EMBL" id="MST57901.1"/>
    </source>
</evidence>
<evidence type="ECO:0000313" key="5">
    <source>
        <dbReference type="Proteomes" id="UP000476055"/>
    </source>
</evidence>
<evidence type="ECO:0000256" key="2">
    <source>
        <dbReference type="PROSITE-ProRule" id="PRU01248"/>
    </source>
</evidence>
<evidence type="ECO:0000259" key="3">
    <source>
        <dbReference type="PROSITE" id="PS51900"/>
    </source>
</evidence>
<dbReference type="InterPro" id="IPR010998">
    <property type="entry name" value="Integrase_recombinase_N"/>
</dbReference>
<dbReference type="Proteomes" id="UP000476055">
    <property type="component" value="Unassembled WGS sequence"/>
</dbReference>
<protein>
    <recommendedName>
        <fullName evidence="3">Core-binding (CB) domain-containing protein</fullName>
    </recommendedName>
</protein>
<organism evidence="4 5">
    <name type="scientific">Waltera intestinalis</name>
    <dbReference type="NCBI Taxonomy" id="2606635"/>
    <lineage>
        <taxon>Bacteria</taxon>
        <taxon>Bacillati</taxon>
        <taxon>Bacillota</taxon>
        <taxon>Clostridia</taxon>
        <taxon>Lachnospirales</taxon>
        <taxon>Lachnospiraceae</taxon>
        <taxon>Waltera</taxon>
    </lineage>
</organism>
<dbReference type="InterPro" id="IPR044068">
    <property type="entry name" value="CB"/>
</dbReference>
<name>A0A6L5YHY3_9FIRM</name>
<dbReference type="RefSeq" id="WP_154496028.1">
    <property type="nucleotide sequence ID" value="NZ_VUMU01000006.1"/>
</dbReference>
<keyword evidence="5" id="KW-1185">Reference proteome</keyword>
<dbReference type="AlphaFoldDB" id="A0A6L5YHY3"/>
<proteinExistence type="predicted"/>
<evidence type="ECO:0000256" key="1">
    <source>
        <dbReference type="ARBA" id="ARBA00023125"/>
    </source>
</evidence>
<dbReference type="Gene3D" id="1.10.150.130">
    <property type="match status" value="1"/>
</dbReference>
<dbReference type="PROSITE" id="PS51900">
    <property type="entry name" value="CB"/>
    <property type="match status" value="1"/>
</dbReference>
<gene>
    <name evidence="4" type="ORF">FYJ59_06525</name>
</gene>
<reference evidence="4 5" key="1">
    <citation type="submission" date="2019-08" db="EMBL/GenBank/DDBJ databases">
        <title>In-depth cultivation of the pig gut microbiome towards novel bacterial diversity and tailored functional studies.</title>
        <authorList>
            <person name="Wylensek D."/>
            <person name="Hitch T.C.A."/>
            <person name="Clavel T."/>
        </authorList>
    </citation>
    <scope>NUCLEOTIDE SEQUENCE [LARGE SCALE GENOMIC DNA]</scope>
    <source>
        <strain evidence="4 5">WCA3-601-WT-6H</strain>
    </source>
</reference>
<accession>A0A6L5YHY3</accession>
<comment type="caution">
    <text evidence="4">The sequence shown here is derived from an EMBL/GenBank/DDBJ whole genome shotgun (WGS) entry which is preliminary data.</text>
</comment>
<dbReference type="EMBL" id="VUMU01000006">
    <property type="protein sequence ID" value="MST57901.1"/>
    <property type="molecule type" value="Genomic_DNA"/>
</dbReference>
<sequence>MTKTDLINEVAYELDSFMTKEQIDRMKITLYVKMQDFELAEIKQLPMTMEHDNEWLMQRYCVDGVAAGLHAGTIRSYIGIIKKFFDFVNKNYKYVTAQDITDYLAVRSYRDHISHNYKSTIYRYLCTFFS</sequence>
<feature type="domain" description="Core-binding (CB)" evidence="3">
    <location>
        <begin position="47"/>
        <end position="130"/>
    </location>
</feature>
<keyword evidence="1 2" id="KW-0238">DNA-binding</keyword>